<reference evidence="2" key="1">
    <citation type="submission" date="2022-11" db="UniProtKB">
        <authorList>
            <consortium name="WormBaseParasite"/>
        </authorList>
    </citation>
    <scope>IDENTIFICATION</scope>
</reference>
<evidence type="ECO:0000313" key="2">
    <source>
        <dbReference type="WBParaSite" id="ES5_v2.g14012.t1"/>
    </source>
</evidence>
<sequence length="357" mass="40594">MKNPHDEHEKLAISTNHTVTREESKTLPTESITNESTNITNLETNISAQIPSSSIEITEQQAETVAAEEEEATFIGPTKIKKWVVQHYEKLPTWLRDNEFIINGHRPPLPSIRDCLKSIFSIHSETGNIWTHLLGCIAFFILAAWFLIEAKDGTNLQEKIIFSFFFTGAILCLGLSFTFHTFICHSPTASKIFSKLDYAGITTLIIGSFIPYIYYCFYCRLEPKIIYISMICIFGLAAIIVSMLDKFSEIAFRPVRAGVFLAMGLSGVLPAFHLMYTDGLDVLINQMSFIPLVIMALLYIFGALIYGFRIPEKYFPGRFDLWFQSHQLFHICVVCAAFTHYYGIRQLAHLRLLEGKC</sequence>
<name>A0AC34FA43_9BILA</name>
<dbReference type="WBParaSite" id="ES5_v2.g14012.t1">
    <property type="protein sequence ID" value="ES5_v2.g14012.t1"/>
    <property type="gene ID" value="ES5_v2.g14012"/>
</dbReference>
<accession>A0AC34FA43</accession>
<dbReference type="Proteomes" id="UP000887579">
    <property type="component" value="Unplaced"/>
</dbReference>
<organism evidence="1 2">
    <name type="scientific">Panagrolaimus sp. ES5</name>
    <dbReference type="NCBI Taxonomy" id="591445"/>
    <lineage>
        <taxon>Eukaryota</taxon>
        <taxon>Metazoa</taxon>
        <taxon>Ecdysozoa</taxon>
        <taxon>Nematoda</taxon>
        <taxon>Chromadorea</taxon>
        <taxon>Rhabditida</taxon>
        <taxon>Tylenchina</taxon>
        <taxon>Panagrolaimomorpha</taxon>
        <taxon>Panagrolaimoidea</taxon>
        <taxon>Panagrolaimidae</taxon>
        <taxon>Panagrolaimus</taxon>
    </lineage>
</organism>
<evidence type="ECO:0000313" key="1">
    <source>
        <dbReference type="Proteomes" id="UP000887579"/>
    </source>
</evidence>
<protein>
    <submittedName>
        <fullName evidence="2">Adiponectin receptor protein</fullName>
    </submittedName>
</protein>
<proteinExistence type="predicted"/>